<name>A0A2A2K829_9BILA</name>
<keyword evidence="2" id="KW-1185">Reference proteome</keyword>
<evidence type="ECO:0000313" key="1">
    <source>
        <dbReference type="EMBL" id="PAV70042.1"/>
    </source>
</evidence>
<organism evidence="1 2">
    <name type="scientific">Diploscapter pachys</name>
    <dbReference type="NCBI Taxonomy" id="2018661"/>
    <lineage>
        <taxon>Eukaryota</taxon>
        <taxon>Metazoa</taxon>
        <taxon>Ecdysozoa</taxon>
        <taxon>Nematoda</taxon>
        <taxon>Chromadorea</taxon>
        <taxon>Rhabditida</taxon>
        <taxon>Rhabditina</taxon>
        <taxon>Rhabditomorpha</taxon>
        <taxon>Rhabditoidea</taxon>
        <taxon>Rhabditidae</taxon>
        <taxon>Diploscapter</taxon>
    </lineage>
</organism>
<accession>A0A2A2K829</accession>
<reference evidence="1 2" key="1">
    <citation type="journal article" date="2017" name="Curr. Biol.">
        <title>Genome architecture and evolution of a unichromosomal asexual nematode.</title>
        <authorList>
            <person name="Fradin H."/>
            <person name="Zegar C."/>
            <person name="Gutwein M."/>
            <person name="Lucas J."/>
            <person name="Kovtun M."/>
            <person name="Corcoran D."/>
            <person name="Baugh L.R."/>
            <person name="Kiontke K."/>
            <person name="Gunsalus K."/>
            <person name="Fitch D.H."/>
            <person name="Piano F."/>
        </authorList>
    </citation>
    <scope>NUCLEOTIDE SEQUENCE [LARGE SCALE GENOMIC DNA]</scope>
    <source>
        <strain evidence="1">PF1309</strain>
    </source>
</reference>
<dbReference type="EMBL" id="LIAE01009369">
    <property type="protein sequence ID" value="PAV70042.1"/>
    <property type="molecule type" value="Genomic_DNA"/>
</dbReference>
<gene>
    <name evidence="1" type="ORF">WR25_06535</name>
</gene>
<comment type="caution">
    <text evidence="1">The sequence shown here is derived from an EMBL/GenBank/DDBJ whole genome shotgun (WGS) entry which is preliminary data.</text>
</comment>
<protein>
    <submittedName>
        <fullName evidence="1">Uncharacterized protein</fullName>
    </submittedName>
</protein>
<dbReference type="Proteomes" id="UP000218231">
    <property type="component" value="Unassembled WGS sequence"/>
</dbReference>
<sequence>MPTITMGGVSMMVTGSTTSFLFTFEPGQHSSVGVVLYLNITEQRCGKNIENVDKNEAHEDRPSSKTDFVGPPAFGPLGLPTPEFNVPGKGNGIPNTKIIFPQPPPLDASETTTSLPRTTQKGLMTEMHKIRSSGKSVGPGQMDPISVVQSLKHPIELNQMNLMTENKEPHPISGDVKSRINEVSHFLVL</sequence>
<dbReference type="AlphaFoldDB" id="A0A2A2K829"/>
<proteinExistence type="predicted"/>
<evidence type="ECO:0000313" key="2">
    <source>
        <dbReference type="Proteomes" id="UP000218231"/>
    </source>
</evidence>